<gene>
    <name evidence="1" type="ORF">SAMN06264365_10541</name>
</gene>
<proteinExistence type="predicted"/>
<dbReference type="AlphaFoldDB" id="A0A238YMZ8"/>
<name>A0A238YMZ8_9ACTN</name>
<dbReference type="OrthoDB" id="9905262at2"/>
<reference evidence="1 2" key="1">
    <citation type="submission" date="2017-06" db="EMBL/GenBank/DDBJ databases">
        <authorList>
            <person name="Kim H.J."/>
            <person name="Triplett B.A."/>
        </authorList>
    </citation>
    <scope>NUCLEOTIDE SEQUENCE [LARGE SCALE GENOMIC DNA]</scope>
    <source>
        <strain evidence="1 2">DSM 43151</strain>
    </source>
</reference>
<dbReference type="Proteomes" id="UP000198415">
    <property type="component" value="Unassembled WGS sequence"/>
</dbReference>
<sequence>MGRLPPERLELIRQVLEEELRKAYGDALDRGVPATAVEDVIADRARVLGALALRFAADDPEHPVDDAGEGDGVVQKR</sequence>
<organism evidence="1 2">
    <name type="scientific">Actinoplanes regularis</name>
    <dbReference type="NCBI Taxonomy" id="52697"/>
    <lineage>
        <taxon>Bacteria</taxon>
        <taxon>Bacillati</taxon>
        <taxon>Actinomycetota</taxon>
        <taxon>Actinomycetes</taxon>
        <taxon>Micromonosporales</taxon>
        <taxon>Micromonosporaceae</taxon>
        <taxon>Actinoplanes</taxon>
    </lineage>
</organism>
<keyword evidence="2" id="KW-1185">Reference proteome</keyword>
<dbReference type="EMBL" id="FZNR01000005">
    <property type="protein sequence ID" value="SNR72535.1"/>
    <property type="molecule type" value="Genomic_DNA"/>
</dbReference>
<protein>
    <submittedName>
        <fullName evidence="1">Uncharacterized protein</fullName>
    </submittedName>
</protein>
<evidence type="ECO:0000313" key="1">
    <source>
        <dbReference type="EMBL" id="SNR72535.1"/>
    </source>
</evidence>
<accession>A0A238YMZ8</accession>
<dbReference type="RefSeq" id="WP_143232342.1">
    <property type="nucleotide sequence ID" value="NZ_BOMU01000035.1"/>
</dbReference>
<evidence type="ECO:0000313" key="2">
    <source>
        <dbReference type="Proteomes" id="UP000198415"/>
    </source>
</evidence>